<dbReference type="Pfam" id="PF02466">
    <property type="entry name" value="Tim17"/>
    <property type="match status" value="1"/>
</dbReference>
<evidence type="ECO:0000256" key="7">
    <source>
        <dbReference type="ARBA" id="ARBA00040778"/>
    </source>
</evidence>
<keyword evidence="5" id="KW-0472">Membrane</keyword>
<evidence type="ECO:0000256" key="6">
    <source>
        <dbReference type="ARBA" id="ARBA00037236"/>
    </source>
</evidence>
<evidence type="ECO:0000313" key="9">
    <source>
        <dbReference type="Ensembl" id="ENSSPUP00000002144.1"/>
    </source>
</evidence>
<dbReference type="Proteomes" id="UP000694392">
    <property type="component" value="Unplaced"/>
</dbReference>
<dbReference type="GO" id="GO:0005739">
    <property type="term" value="C:mitochondrion"/>
    <property type="evidence" value="ECO:0007669"/>
    <property type="project" value="TreeGrafter"/>
</dbReference>
<dbReference type="GeneTree" id="ENSGT00390000013817"/>
<dbReference type="GO" id="GO:0016020">
    <property type="term" value="C:membrane"/>
    <property type="evidence" value="ECO:0007669"/>
    <property type="project" value="UniProtKB-SubCell"/>
</dbReference>
<keyword evidence="3" id="KW-0812">Transmembrane</keyword>
<sequence length="256" mass="27787">MDLSPILVCMPPSSASFSCTQPGMGAPENARVLAEGNVAASPTLQLQGLFHKDELNRYREETMNIIATFSETIIHFMYGGVPGFQYATKQYIEQSQAEIYHNRLDAVQSVHCAATRGFIWYGWGWKVAAFVATFNTVHTALSVYCNESALSHFGAAGAMTGGLFGMNLGLRGLVGGPITGAVLGLPAGGLLMAMQKLVGETYERKLAEWQSRLDIPGNVVEKMGNVIQERGMERDAERIQELLDLPQNPGVLEDGD</sequence>
<protein>
    <recommendedName>
        <fullName evidence="7">Complex I assembly factor TIMMDC1, mitochondrial</fullName>
    </recommendedName>
    <alternativeName>
        <fullName evidence="8">Translocase of inner mitochondrial membrane domain-containing protein 1</fullName>
    </alternativeName>
</protein>
<dbReference type="AlphaFoldDB" id="A0A8D0G771"/>
<comment type="similarity">
    <text evidence="2">Belongs to the Tim17/Tim22/Tim23 family.</text>
</comment>
<evidence type="ECO:0000256" key="8">
    <source>
        <dbReference type="ARBA" id="ARBA00041344"/>
    </source>
</evidence>
<dbReference type="Ensembl" id="ENSSPUT00000002265.1">
    <property type="protein sequence ID" value="ENSSPUP00000002144.1"/>
    <property type="gene ID" value="ENSSPUG00000001658.1"/>
</dbReference>
<comment type="function">
    <text evidence="6">Chaperone protein involved in the assembly of the mitochondrial NADH:ubiquinone oxidoreductase complex (complex I). Participates in constructing the membrane arm of complex I.</text>
</comment>
<evidence type="ECO:0000256" key="2">
    <source>
        <dbReference type="ARBA" id="ARBA00008444"/>
    </source>
</evidence>
<dbReference type="InterPro" id="IPR055299">
    <property type="entry name" value="TIMMDC1"/>
</dbReference>
<reference evidence="9" key="1">
    <citation type="submission" date="2025-08" db="UniProtKB">
        <authorList>
            <consortium name="Ensembl"/>
        </authorList>
    </citation>
    <scope>IDENTIFICATION</scope>
</reference>
<reference evidence="9" key="2">
    <citation type="submission" date="2025-09" db="UniProtKB">
        <authorList>
            <consortium name="Ensembl"/>
        </authorList>
    </citation>
    <scope>IDENTIFICATION</scope>
</reference>
<keyword evidence="10" id="KW-1185">Reference proteome</keyword>
<evidence type="ECO:0000256" key="4">
    <source>
        <dbReference type="ARBA" id="ARBA00022989"/>
    </source>
</evidence>
<evidence type="ECO:0000256" key="5">
    <source>
        <dbReference type="ARBA" id="ARBA00023136"/>
    </source>
</evidence>
<evidence type="ECO:0000256" key="1">
    <source>
        <dbReference type="ARBA" id="ARBA00004141"/>
    </source>
</evidence>
<evidence type="ECO:0000256" key="3">
    <source>
        <dbReference type="ARBA" id="ARBA00022692"/>
    </source>
</evidence>
<dbReference type="OMA" id="TIFXTPI"/>
<name>A0A8D0G771_SPHPU</name>
<keyword evidence="4" id="KW-1133">Transmembrane helix</keyword>
<accession>A0A8D0G771</accession>
<evidence type="ECO:0000313" key="10">
    <source>
        <dbReference type="Proteomes" id="UP000694392"/>
    </source>
</evidence>
<organism evidence="9 10">
    <name type="scientific">Sphenodon punctatus</name>
    <name type="common">Tuatara</name>
    <name type="synonym">Hatteria punctata</name>
    <dbReference type="NCBI Taxonomy" id="8508"/>
    <lineage>
        <taxon>Eukaryota</taxon>
        <taxon>Metazoa</taxon>
        <taxon>Chordata</taxon>
        <taxon>Craniata</taxon>
        <taxon>Vertebrata</taxon>
        <taxon>Euteleostomi</taxon>
        <taxon>Lepidosauria</taxon>
        <taxon>Sphenodontia</taxon>
        <taxon>Sphenodontidae</taxon>
        <taxon>Sphenodon</taxon>
    </lineage>
</organism>
<proteinExistence type="inferred from homology"/>
<comment type="subcellular location">
    <subcellularLocation>
        <location evidence="1">Membrane</location>
        <topology evidence="1">Multi-pass membrane protein</topology>
    </subcellularLocation>
</comment>
<dbReference type="PANTHER" id="PTHR13002">
    <property type="entry name" value="C3ORF1 PROTEIN-RELATED"/>
    <property type="match status" value="1"/>
</dbReference>
<dbReference type="GO" id="GO:0032981">
    <property type="term" value="P:mitochondrial respiratory chain complex I assembly"/>
    <property type="evidence" value="ECO:0007669"/>
    <property type="project" value="InterPro"/>
</dbReference>
<dbReference type="PANTHER" id="PTHR13002:SF1">
    <property type="entry name" value="COMPLEX I ASSEMBLY FACTOR TIMMDC1, MITOCHONDRIAL"/>
    <property type="match status" value="1"/>
</dbReference>